<sequence length="165" mass="17576">MISASHSMGSVLRSVSSSSTRRLFTTSAAPRRSFSLVFNAPSTFTSRSLAPSGSVSTMTNQSLRSTPRLFHSSASAHQEGEASASQQEMSSGEADIHALLSKRFNPSHLQVQDVSGGCGSFYAIVVASKEFQGLNTVKQHRMVNECLKDIIGGIHGLQLKTVASD</sequence>
<evidence type="ECO:0000256" key="2">
    <source>
        <dbReference type="RuleBase" id="RU003860"/>
    </source>
</evidence>
<evidence type="ECO:0000256" key="1">
    <source>
        <dbReference type="ARBA" id="ARBA00005578"/>
    </source>
</evidence>
<gene>
    <name evidence="4" type="ORF">BCV69DRAFT_254540</name>
</gene>
<reference evidence="4 5" key="1">
    <citation type="journal article" date="2018" name="Mol. Biol. Evol.">
        <title>Broad Genomic Sampling Reveals a Smut Pathogenic Ancestry of the Fungal Clade Ustilaginomycotina.</title>
        <authorList>
            <person name="Kijpornyongpan T."/>
            <person name="Mondo S.J."/>
            <person name="Barry K."/>
            <person name="Sandor L."/>
            <person name="Lee J."/>
            <person name="Lipzen A."/>
            <person name="Pangilinan J."/>
            <person name="LaButti K."/>
            <person name="Hainaut M."/>
            <person name="Henrissat B."/>
            <person name="Grigoriev I.V."/>
            <person name="Spatafora J.W."/>
            <person name="Aime M.C."/>
        </authorList>
    </citation>
    <scope>NUCLEOTIDE SEQUENCE [LARGE SCALE GENOMIC DNA]</scope>
    <source>
        <strain evidence="4 5">MCA 4718</strain>
    </source>
</reference>
<dbReference type="Proteomes" id="UP000245942">
    <property type="component" value="Unassembled WGS sequence"/>
</dbReference>
<dbReference type="PANTHER" id="PTHR46188">
    <property type="entry name" value="BOLA-LIKE PROTEIN 3"/>
    <property type="match status" value="1"/>
</dbReference>
<dbReference type="EMBL" id="KZ819321">
    <property type="protein sequence ID" value="PWN23822.1"/>
    <property type="molecule type" value="Genomic_DNA"/>
</dbReference>
<dbReference type="AlphaFoldDB" id="A0A316UF05"/>
<dbReference type="SUPFAM" id="SSF82657">
    <property type="entry name" value="BolA-like"/>
    <property type="match status" value="1"/>
</dbReference>
<dbReference type="InterPro" id="IPR002634">
    <property type="entry name" value="BolA"/>
</dbReference>
<dbReference type="RefSeq" id="XP_025350982.1">
    <property type="nucleotide sequence ID" value="XM_025490558.1"/>
</dbReference>
<organism evidence="4 5">
    <name type="scientific">Pseudomicrostroma glucosiphilum</name>
    <dbReference type="NCBI Taxonomy" id="1684307"/>
    <lineage>
        <taxon>Eukaryota</taxon>
        <taxon>Fungi</taxon>
        <taxon>Dikarya</taxon>
        <taxon>Basidiomycota</taxon>
        <taxon>Ustilaginomycotina</taxon>
        <taxon>Exobasidiomycetes</taxon>
        <taxon>Microstromatales</taxon>
        <taxon>Microstromatales incertae sedis</taxon>
        <taxon>Pseudomicrostroma</taxon>
    </lineage>
</organism>
<protein>
    <submittedName>
        <fullName evidence="4">Bola-like protein</fullName>
    </submittedName>
</protein>
<comment type="similarity">
    <text evidence="1 2">Belongs to the BolA/IbaG family.</text>
</comment>
<dbReference type="InterPro" id="IPR052275">
    <property type="entry name" value="Mt_Fe-S_assembly_factor"/>
</dbReference>
<evidence type="ECO:0000313" key="4">
    <source>
        <dbReference type="EMBL" id="PWN23822.1"/>
    </source>
</evidence>
<evidence type="ECO:0000313" key="5">
    <source>
        <dbReference type="Proteomes" id="UP000245942"/>
    </source>
</evidence>
<dbReference type="GO" id="GO:0005759">
    <property type="term" value="C:mitochondrial matrix"/>
    <property type="evidence" value="ECO:0007669"/>
    <property type="project" value="TreeGrafter"/>
</dbReference>
<feature type="region of interest" description="Disordered" evidence="3">
    <location>
        <begin position="46"/>
        <end position="92"/>
    </location>
</feature>
<feature type="compositionally biased region" description="Polar residues" evidence="3">
    <location>
        <begin position="46"/>
        <end position="65"/>
    </location>
</feature>
<dbReference type="PANTHER" id="PTHR46188:SF1">
    <property type="entry name" value="BOLA-LIKE PROTEIN 3"/>
    <property type="match status" value="1"/>
</dbReference>
<accession>A0A316UF05</accession>
<evidence type="ECO:0000256" key="3">
    <source>
        <dbReference type="SAM" id="MobiDB-lite"/>
    </source>
</evidence>
<dbReference type="STRING" id="1684307.A0A316UF05"/>
<dbReference type="Gene3D" id="3.10.20.90">
    <property type="entry name" value="Phosphatidylinositol 3-kinase Catalytic Subunit, Chain A, domain 1"/>
    <property type="match status" value="1"/>
</dbReference>
<dbReference type="InterPro" id="IPR036065">
    <property type="entry name" value="BolA-like_sf"/>
</dbReference>
<proteinExistence type="inferred from homology"/>
<dbReference type="OrthoDB" id="203381at2759"/>
<name>A0A316UF05_9BASI</name>
<dbReference type="GeneID" id="37012292"/>
<dbReference type="Pfam" id="PF01722">
    <property type="entry name" value="BolA"/>
    <property type="match status" value="1"/>
</dbReference>
<keyword evidence="5" id="KW-1185">Reference proteome</keyword>